<gene>
    <name evidence="5" type="primary">rclR_1</name>
    <name evidence="5" type="ORF">PMF13cell1_03300</name>
</gene>
<dbReference type="InterPro" id="IPR018060">
    <property type="entry name" value="HTH_AraC"/>
</dbReference>
<dbReference type="RefSeq" id="WP_130181397.1">
    <property type="nucleotide sequence ID" value="NZ_CP035945.1"/>
</dbReference>
<protein>
    <submittedName>
        <fullName evidence="5">RCS-specific HTH-type transcriptional activator RclR</fullName>
    </submittedName>
</protein>
<dbReference type="KEGG" id="bpro:PMF13cell1_03300"/>
<dbReference type="GO" id="GO:0003700">
    <property type="term" value="F:DNA-binding transcription factor activity"/>
    <property type="evidence" value="ECO:0007669"/>
    <property type="project" value="InterPro"/>
</dbReference>
<dbReference type="Proteomes" id="UP000289794">
    <property type="component" value="Chromosome"/>
</dbReference>
<keyword evidence="3" id="KW-0804">Transcription</keyword>
<feature type="domain" description="HTH araC/xylS-type" evidence="4">
    <location>
        <begin position="161"/>
        <end position="259"/>
    </location>
</feature>
<dbReference type="InterPro" id="IPR037923">
    <property type="entry name" value="HTH-like"/>
</dbReference>
<dbReference type="SMART" id="SM00342">
    <property type="entry name" value="HTH_ARAC"/>
    <property type="match status" value="1"/>
</dbReference>
<dbReference type="PRINTS" id="PR00032">
    <property type="entry name" value="HTHARAC"/>
</dbReference>
<keyword evidence="2" id="KW-0238">DNA-binding</keyword>
<dbReference type="GO" id="GO:0043565">
    <property type="term" value="F:sequence-specific DNA binding"/>
    <property type="evidence" value="ECO:0007669"/>
    <property type="project" value="InterPro"/>
</dbReference>
<name>A0A4P6M301_9FIRM</name>
<dbReference type="PANTHER" id="PTHR43280">
    <property type="entry name" value="ARAC-FAMILY TRANSCRIPTIONAL REGULATOR"/>
    <property type="match status" value="1"/>
</dbReference>
<sequence>MYHVIRGGYETKHPNSFVRSCPVGISNYLLLIIHTAGQFQIGQDITHITPGHALLISPNTPYRYGNPQGAYIDDWLHFSVSSTIDFPKVFPMTNQLFPVSDTKTLTQLIKQILWEASYTKPPYLKQNIDSFFTVLINHLLASYGNKDLITTASLSYESQFQSLRLEMRNTLSEKHSIKDYAQIIGISESYFQHLYTDYFGVSFQKDLIRLRIEEAQYLLSTTNLTMEEIADRCGYTSNVHFYRQFKSLAGITPNKYRKYGPPAIHTDIP</sequence>
<evidence type="ECO:0000256" key="1">
    <source>
        <dbReference type="ARBA" id="ARBA00023015"/>
    </source>
</evidence>
<dbReference type="PROSITE" id="PS00041">
    <property type="entry name" value="HTH_ARAC_FAMILY_1"/>
    <property type="match status" value="1"/>
</dbReference>
<dbReference type="PANTHER" id="PTHR43280:SF2">
    <property type="entry name" value="HTH-TYPE TRANSCRIPTIONAL REGULATOR EXSA"/>
    <property type="match status" value="1"/>
</dbReference>
<keyword evidence="1" id="KW-0805">Transcription regulation</keyword>
<dbReference type="SUPFAM" id="SSF51215">
    <property type="entry name" value="Regulatory protein AraC"/>
    <property type="match status" value="1"/>
</dbReference>
<dbReference type="PROSITE" id="PS01124">
    <property type="entry name" value="HTH_ARAC_FAMILY_2"/>
    <property type="match status" value="1"/>
</dbReference>
<dbReference type="InterPro" id="IPR020449">
    <property type="entry name" value="Tscrpt_reg_AraC-type_HTH"/>
</dbReference>
<dbReference type="AlphaFoldDB" id="A0A4P6M301"/>
<dbReference type="EMBL" id="CP035945">
    <property type="protein sequence ID" value="QBE97737.1"/>
    <property type="molecule type" value="Genomic_DNA"/>
</dbReference>
<dbReference type="SUPFAM" id="SSF46689">
    <property type="entry name" value="Homeodomain-like"/>
    <property type="match status" value="1"/>
</dbReference>
<proteinExistence type="predicted"/>
<organism evidence="5 6">
    <name type="scientific">Blautia producta</name>
    <dbReference type="NCBI Taxonomy" id="33035"/>
    <lineage>
        <taxon>Bacteria</taxon>
        <taxon>Bacillati</taxon>
        <taxon>Bacillota</taxon>
        <taxon>Clostridia</taxon>
        <taxon>Lachnospirales</taxon>
        <taxon>Lachnospiraceae</taxon>
        <taxon>Blautia</taxon>
    </lineage>
</organism>
<evidence type="ECO:0000256" key="2">
    <source>
        <dbReference type="ARBA" id="ARBA00023125"/>
    </source>
</evidence>
<evidence type="ECO:0000313" key="6">
    <source>
        <dbReference type="Proteomes" id="UP000289794"/>
    </source>
</evidence>
<dbReference type="Gene3D" id="1.10.10.60">
    <property type="entry name" value="Homeodomain-like"/>
    <property type="match status" value="1"/>
</dbReference>
<dbReference type="InterPro" id="IPR018062">
    <property type="entry name" value="HTH_AraC-typ_CS"/>
</dbReference>
<evidence type="ECO:0000256" key="3">
    <source>
        <dbReference type="ARBA" id="ARBA00023163"/>
    </source>
</evidence>
<accession>A0A4P6M301</accession>
<evidence type="ECO:0000259" key="4">
    <source>
        <dbReference type="PROSITE" id="PS01124"/>
    </source>
</evidence>
<reference evidence="5 6" key="1">
    <citation type="submission" date="2019-01" db="EMBL/GenBank/DDBJ databases">
        <title>PMF-metabolizing Aryl O-demethylase.</title>
        <authorList>
            <person name="Kim M."/>
        </authorList>
    </citation>
    <scope>NUCLEOTIDE SEQUENCE [LARGE SCALE GENOMIC DNA]</scope>
    <source>
        <strain evidence="5 6">PMF1</strain>
    </source>
</reference>
<dbReference type="InterPro" id="IPR009057">
    <property type="entry name" value="Homeodomain-like_sf"/>
</dbReference>
<dbReference type="Pfam" id="PF12833">
    <property type="entry name" value="HTH_18"/>
    <property type="match status" value="1"/>
</dbReference>
<evidence type="ECO:0000313" key="5">
    <source>
        <dbReference type="EMBL" id="QBE97737.1"/>
    </source>
</evidence>